<evidence type="ECO:0000256" key="6">
    <source>
        <dbReference type="ARBA" id="ARBA00022801"/>
    </source>
</evidence>
<dbReference type="GO" id="GO:0005886">
    <property type="term" value="C:plasma membrane"/>
    <property type="evidence" value="ECO:0007669"/>
    <property type="project" value="TreeGrafter"/>
</dbReference>
<dbReference type="PANTHER" id="PTHR18896">
    <property type="entry name" value="PHOSPHOLIPASE D"/>
    <property type="match status" value="1"/>
</dbReference>
<dbReference type="EMBL" id="CM000611">
    <property type="protein sequence ID" value="EEC48509.1"/>
    <property type="molecule type" value="Genomic_DNA"/>
</dbReference>
<evidence type="ECO:0000256" key="9">
    <source>
        <dbReference type="ARBA" id="ARBA00023098"/>
    </source>
</evidence>
<dbReference type="STRING" id="556484.B7FZB6"/>
<comment type="similarity">
    <text evidence="2">Belongs to the phospholipase D family. C2-PLD subfamily.</text>
</comment>
<evidence type="ECO:0000259" key="10">
    <source>
        <dbReference type="PROSITE" id="PS50004"/>
    </source>
</evidence>
<dbReference type="SMART" id="SM00239">
    <property type="entry name" value="C2"/>
    <property type="match status" value="1"/>
</dbReference>
<keyword evidence="8" id="KW-0442">Lipid degradation</keyword>
<dbReference type="Proteomes" id="UP000000759">
    <property type="component" value="Chromosome 8"/>
</dbReference>
<proteinExistence type="inferred from homology"/>
<feature type="domain" description="PLD phosphodiesterase" evidence="11">
    <location>
        <begin position="649"/>
        <end position="676"/>
    </location>
</feature>
<evidence type="ECO:0000256" key="4">
    <source>
        <dbReference type="ARBA" id="ARBA00022723"/>
    </source>
</evidence>
<dbReference type="Pfam" id="PF12357">
    <property type="entry name" value="PLD_C"/>
    <property type="match status" value="1"/>
</dbReference>
<dbReference type="SUPFAM" id="SSF49562">
    <property type="entry name" value="C2 domain (Calcium/lipid-binding domain, CaLB)"/>
    <property type="match status" value="1"/>
</dbReference>
<evidence type="ECO:0000259" key="11">
    <source>
        <dbReference type="PROSITE" id="PS50035"/>
    </source>
</evidence>
<dbReference type="AlphaFoldDB" id="B7FZB6"/>
<dbReference type="Gene3D" id="3.30.870.10">
    <property type="entry name" value="Endonuclease Chain A"/>
    <property type="match status" value="2"/>
</dbReference>
<dbReference type="EC" id="3.1.4.4" evidence="3"/>
<dbReference type="Pfam" id="PF00614">
    <property type="entry name" value="PLDc"/>
    <property type="match status" value="1"/>
</dbReference>
<feature type="domain" description="C2" evidence="10">
    <location>
        <begin position="1"/>
        <end position="118"/>
    </location>
</feature>
<evidence type="ECO:0000256" key="7">
    <source>
        <dbReference type="ARBA" id="ARBA00022837"/>
    </source>
</evidence>
<dbReference type="SUPFAM" id="SSF56024">
    <property type="entry name" value="Phospholipase D/nuclease"/>
    <property type="match status" value="2"/>
</dbReference>
<dbReference type="GO" id="GO:0046872">
    <property type="term" value="F:metal ion binding"/>
    <property type="evidence" value="ECO:0007669"/>
    <property type="project" value="UniProtKB-KW"/>
</dbReference>
<dbReference type="GO" id="GO:0004630">
    <property type="term" value="F:phospholipase D activity"/>
    <property type="evidence" value="ECO:0007669"/>
    <property type="project" value="UniProtKB-EC"/>
</dbReference>
<gene>
    <name evidence="12" type="ORF">PHATRDRAFT_12431</name>
</gene>
<dbReference type="RefSeq" id="XP_002180318.1">
    <property type="nucleotide sequence ID" value="XM_002180282.1"/>
</dbReference>
<dbReference type="GeneID" id="7201033"/>
<dbReference type="eggNOG" id="KOG1329">
    <property type="taxonomic scope" value="Eukaryota"/>
</dbReference>
<dbReference type="PANTHER" id="PTHR18896:SF60">
    <property type="entry name" value="PHOSPHOLIPASE D"/>
    <property type="match status" value="1"/>
</dbReference>
<dbReference type="KEGG" id="pti:PHATRDRAFT_12431"/>
<evidence type="ECO:0000256" key="1">
    <source>
        <dbReference type="ARBA" id="ARBA00001913"/>
    </source>
</evidence>
<dbReference type="Gene3D" id="2.60.40.150">
    <property type="entry name" value="C2 domain"/>
    <property type="match status" value="1"/>
</dbReference>
<evidence type="ECO:0000313" key="12">
    <source>
        <dbReference type="EMBL" id="EEC48509.1"/>
    </source>
</evidence>
<dbReference type="CDD" id="cd09142">
    <property type="entry name" value="PLDc_pPLD_like_2"/>
    <property type="match status" value="1"/>
</dbReference>
<sequence length="801" mass="91199">VLLHGYLHVQIVRAKELRDFDCMIGCRKASTALRCCDNVSDPYVTVHAGDHRLIKTSVMTNRLNPHWKESFVVPISHHVEALEFRVKDSDFNGAMNLLGKTFLSISDILKLNKEGKPRRTGIHKVVHLDGKPRHGSFEYFVEYVPAEMMKDGVAVPGTYFKPKQGNKVKLYINADDRGSEKGTPEVTYGANNDQVWKPNRLWKDIYESICQANELIYIAGWAVDYEQSFLRGEEREQALDSDKYSPYIGDLLKAKAEEGVTVNVLVWDDQTSNGFNGEGMMATKDEELRQFFKGTKVNLHLAPMLGGESNPYFEQIRNSMCFTHHQKIVICDEKSELVGYFFAVGGIDLTYGRFDNSEYSLFRTLASDHKGDFHNGCHILKSGDTLGPRQPWHDIHLCVRGPAAQDLLQNFEERWRRQAISDADQLVDRAKKEIVAKSLDQDHGGVWSTQLFRSIDARTASFDPEFVSDSADGFVFPRTLDQKKGRAIDHSAHDAMVYHIRRAHHTVYIESQYFLSSSHIWSEDTATKCYNLIAAELTWKICQKIEARERFAAYIVIPMWPEGVPESGSVQEILRWQRLTIESMYRRVCKAIQRQKDLARQSGSQFDMEATDYLNFYCLANRETEDGSEAQGVPRPQSIEETLSKSRRHLIYVHSKLMIVDDAVALIGSANINQRSLDGTRDSEIVQGVWQPDHLATNKSIAVGDIHGFRLHCWSHLTGKMEDIFRDPSNLDCVRRLNTIAKENWKIFSQEQVAEMNSYLVSYPIRVDADGKLSGIEGDVFPDTKAQILGSKSFLPEYLTT</sequence>
<dbReference type="GO" id="GO:0009395">
    <property type="term" value="P:phospholipid catabolic process"/>
    <property type="evidence" value="ECO:0007669"/>
    <property type="project" value="TreeGrafter"/>
</dbReference>
<keyword evidence="7" id="KW-0106">Calcium</keyword>
<dbReference type="InterPro" id="IPR015679">
    <property type="entry name" value="PLipase_D_fam"/>
</dbReference>
<protein>
    <recommendedName>
        <fullName evidence="3">phospholipase D</fullName>
        <ecNumber evidence="3">3.1.4.4</ecNumber>
    </recommendedName>
</protein>
<keyword evidence="5" id="KW-0677">Repeat</keyword>
<feature type="non-terminal residue" evidence="12">
    <location>
        <position position="1"/>
    </location>
</feature>
<organism evidence="12 13">
    <name type="scientific">Phaeodactylum tricornutum (strain CCAP 1055/1)</name>
    <dbReference type="NCBI Taxonomy" id="556484"/>
    <lineage>
        <taxon>Eukaryota</taxon>
        <taxon>Sar</taxon>
        <taxon>Stramenopiles</taxon>
        <taxon>Ochrophyta</taxon>
        <taxon>Bacillariophyta</taxon>
        <taxon>Bacillariophyceae</taxon>
        <taxon>Bacillariophycidae</taxon>
        <taxon>Naviculales</taxon>
        <taxon>Phaeodactylaceae</taxon>
        <taxon>Phaeodactylum</taxon>
    </lineage>
</organism>
<keyword evidence="13" id="KW-1185">Reference proteome</keyword>
<dbReference type="OrthoDB" id="14911at2759"/>
<dbReference type="CDD" id="cd09139">
    <property type="entry name" value="PLDc_pPLD_like_1"/>
    <property type="match status" value="1"/>
</dbReference>
<evidence type="ECO:0000313" key="13">
    <source>
        <dbReference type="Proteomes" id="UP000000759"/>
    </source>
</evidence>
<dbReference type="SMART" id="SM00155">
    <property type="entry name" value="PLDc"/>
    <property type="match status" value="2"/>
</dbReference>
<keyword evidence="4" id="KW-0479">Metal-binding</keyword>
<name>B7FZB6_PHATC</name>
<dbReference type="PaxDb" id="2850-Phatr12431"/>
<accession>B7FZB6</accession>
<evidence type="ECO:0000256" key="8">
    <source>
        <dbReference type="ARBA" id="ARBA00022963"/>
    </source>
</evidence>
<dbReference type="InterPro" id="IPR035892">
    <property type="entry name" value="C2_domain_sf"/>
</dbReference>
<dbReference type="InterPro" id="IPR024632">
    <property type="entry name" value="PLipase_D_C"/>
</dbReference>
<dbReference type="InterPro" id="IPR000008">
    <property type="entry name" value="C2_dom"/>
</dbReference>
<reference evidence="12 13" key="1">
    <citation type="journal article" date="2008" name="Nature">
        <title>The Phaeodactylum genome reveals the evolutionary history of diatom genomes.</title>
        <authorList>
            <person name="Bowler C."/>
            <person name="Allen A.E."/>
            <person name="Badger J.H."/>
            <person name="Grimwood J."/>
            <person name="Jabbari K."/>
            <person name="Kuo A."/>
            <person name="Maheswari U."/>
            <person name="Martens C."/>
            <person name="Maumus F."/>
            <person name="Otillar R.P."/>
            <person name="Rayko E."/>
            <person name="Salamov A."/>
            <person name="Vandepoele K."/>
            <person name="Beszteri B."/>
            <person name="Gruber A."/>
            <person name="Heijde M."/>
            <person name="Katinka M."/>
            <person name="Mock T."/>
            <person name="Valentin K."/>
            <person name="Verret F."/>
            <person name="Berges J.A."/>
            <person name="Brownlee C."/>
            <person name="Cadoret J.P."/>
            <person name="Chiovitti A."/>
            <person name="Choi C.J."/>
            <person name="Coesel S."/>
            <person name="De Martino A."/>
            <person name="Detter J.C."/>
            <person name="Durkin C."/>
            <person name="Falciatore A."/>
            <person name="Fournet J."/>
            <person name="Haruta M."/>
            <person name="Huysman M.J."/>
            <person name="Jenkins B.D."/>
            <person name="Jiroutova K."/>
            <person name="Jorgensen R.E."/>
            <person name="Joubert Y."/>
            <person name="Kaplan A."/>
            <person name="Kroger N."/>
            <person name="Kroth P.G."/>
            <person name="La Roche J."/>
            <person name="Lindquist E."/>
            <person name="Lommer M."/>
            <person name="Martin-Jezequel V."/>
            <person name="Lopez P.J."/>
            <person name="Lucas S."/>
            <person name="Mangogna M."/>
            <person name="McGinnis K."/>
            <person name="Medlin L.K."/>
            <person name="Montsant A."/>
            <person name="Oudot-Le Secq M.P."/>
            <person name="Napoli C."/>
            <person name="Obornik M."/>
            <person name="Parker M.S."/>
            <person name="Petit J.L."/>
            <person name="Porcel B.M."/>
            <person name="Poulsen N."/>
            <person name="Robison M."/>
            <person name="Rychlewski L."/>
            <person name="Rynearson T.A."/>
            <person name="Schmutz J."/>
            <person name="Shapiro H."/>
            <person name="Siaut M."/>
            <person name="Stanley M."/>
            <person name="Sussman M.R."/>
            <person name="Taylor A.R."/>
            <person name="Vardi A."/>
            <person name="von Dassow P."/>
            <person name="Vyverman W."/>
            <person name="Willis A."/>
            <person name="Wyrwicz L.S."/>
            <person name="Rokhsar D.S."/>
            <person name="Weissenbach J."/>
            <person name="Armbrust E.V."/>
            <person name="Green B.R."/>
            <person name="Van de Peer Y."/>
            <person name="Grigoriev I.V."/>
        </authorList>
    </citation>
    <scope>NUCLEOTIDE SEQUENCE [LARGE SCALE GENOMIC DNA]</scope>
    <source>
        <strain evidence="12 13">CCAP 1055/1</strain>
    </source>
</reference>
<dbReference type="PROSITE" id="PS50035">
    <property type="entry name" value="PLD"/>
    <property type="match status" value="2"/>
</dbReference>
<dbReference type="Pfam" id="PF00168">
    <property type="entry name" value="C2"/>
    <property type="match status" value="1"/>
</dbReference>
<evidence type="ECO:0000256" key="2">
    <source>
        <dbReference type="ARBA" id="ARBA00010683"/>
    </source>
</evidence>
<keyword evidence="9" id="KW-0443">Lipid metabolism</keyword>
<feature type="domain" description="PLD phosphodiesterase" evidence="11">
    <location>
        <begin position="320"/>
        <end position="353"/>
    </location>
</feature>
<comment type="cofactor">
    <cofactor evidence="1">
        <name>Ca(2+)</name>
        <dbReference type="ChEBI" id="CHEBI:29108"/>
    </cofactor>
</comment>
<evidence type="ECO:0000256" key="5">
    <source>
        <dbReference type="ARBA" id="ARBA00022737"/>
    </source>
</evidence>
<keyword evidence="6" id="KW-0378">Hydrolase</keyword>
<evidence type="ECO:0000256" key="3">
    <source>
        <dbReference type="ARBA" id="ARBA00012027"/>
    </source>
</evidence>
<dbReference type="PROSITE" id="PS50004">
    <property type="entry name" value="C2"/>
    <property type="match status" value="1"/>
</dbReference>
<reference evidence="13" key="2">
    <citation type="submission" date="2008-08" db="EMBL/GenBank/DDBJ databases">
        <authorList>
            <consortium name="Diatom Consortium"/>
            <person name="Grigoriev I."/>
            <person name="Grimwood J."/>
            <person name="Kuo A."/>
            <person name="Otillar R.P."/>
            <person name="Salamov A."/>
            <person name="Detter J.C."/>
            <person name="Lindquist E."/>
            <person name="Shapiro H."/>
            <person name="Lucas S."/>
            <person name="Glavina del Rio T."/>
            <person name="Pitluck S."/>
            <person name="Rokhsar D."/>
            <person name="Bowler C."/>
        </authorList>
    </citation>
    <scope>GENOME REANNOTATION</scope>
    <source>
        <strain evidence="13">CCAP 1055/1</strain>
    </source>
</reference>
<dbReference type="InterPro" id="IPR001736">
    <property type="entry name" value="PLipase_D/transphosphatidylase"/>
</dbReference>
<dbReference type="InParanoid" id="B7FZB6"/>